<feature type="chain" id="PRO_5044843783" description="DUF7910 domain-containing protein" evidence="1">
    <location>
        <begin position="27"/>
        <end position="166"/>
    </location>
</feature>
<comment type="caution">
    <text evidence="3">The sequence shown here is derived from an EMBL/GenBank/DDBJ whole genome shotgun (WGS) entry which is preliminary data.</text>
</comment>
<dbReference type="Pfam" id="PF25490">
    <property type="entry name" value="DUF7910"/>
    <property type="match status" value="1"/>
</dbReference>
<evidence type="ECO:0000313" key="3">
    <source>
        <dbReference type="EMBL" id="KAL3099194.1"/>
    </source>
</evidence>
<reference evidence="3 4" key="1">
    <citation type="submission" date="2024-10" db="EMBL/GenBank/DDBJ databases">
        <authorList>
            <person name="Kim D."/>
        </authorList>
    </citation>
    <scope>NUCLEOTIDE SEQUENCE [LARGE SCALE GENOMIC DNA]</scope>
    <source>
        <strain evidence="3">Taebaek</strain>
    </source>
</reference>
<feature type="signal peptide" evidence="1">
    <location>
        <begin position="1"/>
        <end position="26"/>
    </location>
</feature>
<evidence type="ECO:0000256" key="1">
    <source>
        <dbReference type="SAM" id="SignalP"/>
    </source>
</evidence>
<gene>
    <name evidence="3" type="ORF">niasHS_000802</name>
</gene>
<keyword evidence="4" id="KW-1185">Reference proteome</keyword>
<dbReference type="EMBL" id="JBICCN010000040">
    <property type="protein sequence ID" value="KAL3099194.1"/>
    <property type="molecule type" value="Genomic_DNA"/>
</dbReference>
<evidence type="ECO:0000313" key="4">
    <source>
        <dbReference type="Proteomes" id="UP001620645"/>
    </source>
</evidence>
<dbReference type="Proteomes" id="UP001620645">
    <property type="component" value="Unassembled WGS sequence"/>
</dbReference>
<proteinExistence type="predicted"/>
<evidence type="ECO:0000259" key="2">
    <source>
        <dbReference type="Pfam" id="PF25490"/>
    </source>
</evidence>
<keyword evidence="1" id="KW-0732">Signal</keyword>
<protein>
    <recommendedName>
        <fullName evidence="2">DUF7910 domain-containing protein</fullName>
    </recommendedName>
</protein>
<dbReference type="InterPro" id="IPR008999">
    <property type="entry name" value="Actin-crosslinking"/>
</dbReference>
<name>A0ABD2K8G5_HETSC</name>
<organism evidence="3 4">
    <name type="scientific">Heterodera schachtii</name>
    <name type="common">Sugarbeet cyst nematode worm</name>
    <name type="synonym">Tylenchus schachtii</name>
    <dbReference type="NCBI Taxonomy" id="97005"/>
    <lineage>
        <taxon>Eukaryota</taxon>
        <taxon>Metazoa</taxon>
        <taxon>Ecdysozoa</taxon>
        <taxon>Nematoda</taxon>
        <taxon>Chromadorea</taxon>
        <taxon>Rhabditida</taxon>
        <taxon>Tylenchina</taxon>
        <taxon>Tylenchomorpha</taxon>
        <taxon>Tylenchoidea</taxon>
        <taxon>Heteroderidae</taxon>
        <taxon>Heteroderinae</taxon>
        <taxon>Heterodera</taxon>
    </lineage>
</organism>
<feature type="domain" description="DUF7910" evidence="2">
    <location>
        <begin position="32"/>
        <end position="158"/>
    </location>
</feature>
<dbReference type="Gene3D" id="2.80.10.50">
    <property type="match status" value="1"/>
</dbReference>
<dbReference type="SUPFAM" id="SSF50405">
    <property type="entry name" value="Actin-crosslinking proteins"/>
    <property type="match status" value="1"/>
</dbReference>
<dbReference type="AlphaFoldDB" id="A0ABD2K8G5"/>
<dbReference type="CDD" id="cd00257">
    <property type="entry name" value="beta-trefoil_FSCN-like"/>
    <property type="match status" value="1"/>
</dbReference>
<sequence>MVCANLLKPFPLIVVVLVQLCLLVSGQQSPIVYLRSFANNKVVSAANAGQDQLVANLDVPDSAANAWEKFEWIKNSDGTVSLRTLINGKYVCADLDREAKLIANKNWVQVWERFNVVNNAKDGTISLKAVANGKFVGAQQNLNNNPLTANRDNNNSGWEKFYVVII</sequence>
<accession>A0ABD2K8G5</accession>
<dbReference type="InterPro" id="IPR057232">
    <property type="entry name" value="DUF7910"/>
</dbReference>